<dbReference type="EMBL" id="GGFL01008655">
    <property type="protein sequence ID" value="MBW72833.1"/>
    <property type="molecule type" value="Transcribed_RNA"/>
</dbReference>
<evidence type="ECO:0000256" key="1">
    <source>
        <dbReference type="SAM" id="Phobius"/>
    </source>
</evidence>
<sequence>MHTNTHPPGRSVCCSMLMCIISILIIHAALSLRSSIDLILIDIRVCVGVNWYERVLVSVVAPVVHLAHDSTLSAAAPQWLESLEPE</sequence>
<feature type="transmembrane region" description="Helical" evidence="1">
    <location>
        <begin position="12"/>
        <end position="30"/>
    </location>
</feature>
<name>A0A2M4D5J8_ANODA</name>
<reference evidence="2" key="1">
    <citation type="submission" date="2018-01" db="EMBL/GenBank/DDBJ databases">
        <title>An insight into the sialome of Amazonian anophelines.</title>
        <authorList>
            <person name="Ribeiro J.M."/>
            <person name="Scarpassa V."/>
            <person name="Calvo E."/>
        </authorList>
    </citation>
    <scope>NUCLEOTIDE SEQUENCE</scope>
</reference>
<protein>
    <submittedName>
        <fullName evidence="2">Putative secreted protein</fullName>
    </submittedName>
</protein>
<evidence type="ECO:0000313" key="2">
    <source>
        <dbReference type="EMBL" id="MBW72833.1"/>
    </source>
</evidence>
<keyword evidence="1" id="KW-0812">Transmembrane</keyword>
<accession>A0A2M4D5J8</accession>
<keyword evidence="1" id="KW-1133">Transmembrane helix</keyword>
<proteinExistence type="predicted"/>
<organism evidence="2">
    <name type="scientific">Anopheles darlingi</name>
    <name type="common">Mosquito</name>
    <dbReference type="NCBI Taxonomy" id="43151"/>
    <lineage>
        <taxon>Eukaryota</taxon>
        <taxon>Metazoa</taxon>
        <taxon>Ecdysozoa</taxon>
        <taxon>Arthropoda</taxon>
        <taxon>Hexapoda</taxon>
        <taxon>Insecta</taxon>
        <taxon>Pterygota</taxon>
        <taxon>Neoptera</taxon>
        <taxon>Endopterygota</taxon>
        <taxon>Diptera</taxon>
        <taxon>Nematocera</taxon>
        <taxon>Culicoidea</taxon>
        <taxon>Culicidae</taxon>
        <taxon>Anophelinae</taxon>
        <taxon>Anopheles</taxon>
    </lineage>
</organism>
<dbReference type="AlphaFoldDB" id="A0A2M4D5J8"/>
<keyword evidence="1" id="KW-0472">Membrane</keyword>